<organism evidence="6 7">
    <name type="scientific">Sedimentibacter acidaminivorans</name>
    <dbReference type="NCBI Taxonomy" id="913099"/>
    <lineage>
        <taxon>Bacteria</taxon>
        <taxon>Bacillati</taxon>
        <taxon>Bacillota</taxon>
        <taxon>Tissierellia</taxon>
        <taxon>Sedimentibacter</taxon>
    </lineage>
</organism>
<keyword evidence="2 5" id="KW-0808">Transferase</keyword>
<comment type="catalytic activity">
    <reaction evidence="5">
        <text>N(tele)-phospho-L-histidyl/L-threonyl-[pyruvate, phosphate dikinase] + ADP = N(tele)-phospho-L-histidyl/O-phospho-L-threonyl-[pyruvate, phosphate dikinase] + AMP + H(+)</text>
        <dbReference type="Rhea" id="RHEA:43692"/>
        <dbReference type="Rhea" id="RHEA-COMP:10650"/>
        <dbReference type="Rhea" id="RHEA-COMP:10651"/>
        <dbReference type="ChEBI" id="CHEBI:15378"/>
        <dbReference type="ChEBI" id="CHEBI:30013"/>
        <dbReference type="ChEBI" id="CHEBI:61977"/>
        <dbReference type="ChEBI" id="CHEBI:83586"/>
        <dbReference type="ChEBI" id="CHEBI:456215"/>
        <dbReference type="ChEBI" id="CHEBI:456216"/>
        <dbReference type="EC" id="2.7.11.32"/>
    </reaction>
</comment>
<evidence type="ECO:0000256" key="2">
    <source>
        <dbReference type="ARBA" id="ARBA00022679"/>
    </source>
</evidence>
<dbReference type="InterPro" id="IPR026565">
    <property type="entry name" value="PPDK_reg"/>
</dbReference>
<proteinExistence type="inferred from homology"/>
<keyword evidence="1 5" id="KW-0723">Serine/threonine-protein kinase</keyword>
<dbReference type="Proteomes" id="UP001519342">
    <property type="component" value="Unassembled WGS sequence"/>
</dbReference>
<dbReference type="HAMAP" id="MF_00921">
    <property type="entry name" value="PDRP"/>
    <property type="match status" value="1"/>
</dbReference>
<comment type="similarity">
    <text evidence="5">Belongs to the pyruvate, phosphate/water dikinase regulatory protein family. PDRP subfamily.</text>
</comment>
<dbReference type="PANTHER" id="PTHR31756:SF3">
    <property type="entry name" value="PYRUVATE, PHOSPHATE DIKINASE REGULATORY PROTEIN 1, CHLOROPLASTIC"/>
    <property type="match status" value="1"/>
</dbReference>
<evidence type="ECO:0000256" key="3">
    <source>
        <dbReference type="ARBA" id="ARBA00022741"/>
    </source>
</evidence>
<accession>A0ABS4GDI2</accession>
<reference evidence="6 7" key="1">
    <citation type="submission" date="2021-03" db="EMBL/GenBank/DDBJ databases">
        <title>Genomic Encyclopedia of Type Strains, Phase IV (KMG-IV): sequencing the most valuable type-strain genomes for metagenomic binning, comparative biology and taxonomic classification.</title>
        <authorList>
            <person name="Goeker M."/>
        </authorList>
    </citation>
    <scope>NUCLEOTIDE SEQUENCE [LARGE SCALE GENOMIC DNA]</scope>
    <source>
        <strain evidence="6 7">DSM 24004</strain>
    </source>
</reference>
<evidence type="ECO:0000256" key="4">
    <source>
        <dbReference type="ARBA" id="ARBA00022777"/>
    </source>
</evidence>
<dbReference type="RefSeq" id="WP_209511176.1">
    <property type="nucleotide sequence ID" value="NZ_JAGGKS010000003.1"/>
</dbReference>
<dbReference type="Pfam" id="PF03618">
    <property type="entry name" value="Kinase-PPPase"/>
    <property type="match status" value="1"/>
</dbReference>
<keyword evidence="3 5" id="KW-0547">Nucleotide-binding</keyword>
<evidence type="ECO:0000256" key="5">
    <source>
        <dbReference type="HAMAP-Rule" id="MF_00921"/>
    </source>
</evidence>
<comment type="catalytic activity">
    <reaction evidence="5">
        <text>N(tele)-phospho-L-histidyl/O-phospho-L-threonyl-[pyruvate, phosphate dikinase] + phosphate + H(+) = N(tele)-phospho-L-histidyl/L-threonyl-[pyruvate, phosphate dikinase] + diphosphate</text>
        <dbReference type="Rhea" id="RHEA:43696"/>
        <dbReference type="Rhea" id="RHEA-COMP:10650"/>
        <dbReference type="Rhea" id="RHEA-COMP:10651"/>
        <dbReference type="ChEBI" id="CHEBI:15378"/>
        <dbReference type="ChEBI" id="CHEBI:30013"/>
        <dbReference type="ChEBI" id="CHEBI:33019"/>
        <dbReference type="ChEBI" id="CHEBI:43474"/>
        <dbReference type="ChEBI" id="CHEBI:61977"/>
        <dbReference type="ChEBI" id="CHEBI:83586"/>
        <dbReference type="EC" id="2.7.4.27"/>
    </reaction>
</comment>
<dbReference type="InterPro" id="IPR005177">
    <property type="entry name" value="Kinase-pyrophosphorylase"/>
</dbReference>
<dbReference type="NCBIfam" id="NF003742">
    <property type="entry name" value="PRK05339.1"/>
    <property type="match status" value="1"/>
</dbReference>
<gene>
    <name evidence="6" type="ORF">J2Z76_001299</name>
</gene>
<keyword evidence="7" id="KW-1185">Reference proteome</keyword>
<dbReference type="EC" id="2.7.4.27" evidence="5"/>
<evidence type="ECO:0000313" key="7">
    <source>
        <dbReference type="Proteomes" id="UP001519342"/>
    </source>
</evidence>
<sequence length="275" mass="31365">MDKFDKLEKINIYAVSDSMGETSEQVAKAVIRQFDIANFEIKRIPYVNDTETIDKLIKKASIENSFIVFTMVVEELRNYIVEKAYENNVSAVDVMTPVLVPLIKQLGLAPKREPGLLRKLDEKYFKKVEAIEFAVKYDDGKDTRGILLADIVLIGVSRTSKTPLSMYLAHKNLKVANIPLVPEVSPPEELNLISSKKIIGLIIDNEHLNKIRKERLKTMGLKDTASYANMERIFSELEYSQKVMKKLNCKIIDTTNKAVEETANIILDYIDDYNK</sequence>
<keyword evidence="4 5" id="KW-0418">Kinase</keyword>
<comment type="caution">
    <text evidence="6">The sequence shown here is derived from an EMBL/GenBank/DDBJ whole genome shotgun (WGS) entry which is preliminary data.</text>
</comment>
<feature type="binding site" evidence="5">
    <location>
        <begin position="155"/>
        <end position="162"/>
    </location>
    <ligand>
        <name>ADP</name>
        <dbReference type="ChEBI" id="CHEBI:456216"/>
    </ligand>
</feature>
<dbReference type="EMBL" id="JAGGKS010000003">
    <property type="protein sequence ID" value="MBP1925440.1"/>
    <property type="molecule type" value="Genomic_DNA"/>
</dbReference>
<name>A0ABS4GDI2_9FIRM</name>
<evidence type="ECO:0000256" key="1">
    <source>
        <dbReference type="ARBA" id="ARBA00022527"/>
    </source>
</evidence>
<dbReference type="EC" id="2.7.11.32" evidence="5"/>
<dbReference type="PANTHER" id="PTHR31756">
    <property type="entry name" value="PYRUVATE, PHOSPHATE DIKINASE REGULATORY PROTEIN 1, CHLOROPLASTIC"/>
    <property type="match status" value="1"/>
</dbReference>
<comment type="function">
    <text evidence="5">Bifunctional serine/threonine kinase and phosphorylase involved in the regulation of the pyruvate, phosphate dikinase (PPDK) by catalyzing its phosphorylation/dephosphorylation.</text>
</comment>
<protein>
    <recommendedName>
        <fullName evidence="5">Putative pyruvate, phosphate dikinase regulatory protein</fullName>
        <shortName evidence="5">PPDK regulatory protein</shortName>
        <ecNumber evidence="5">2.7.11.32</ecNumber>
        <ecNumber evidence="5">2.7.4.27</ecNumber>
    </recommendedName>
</protein>
<evidence type="ECO:0000313" key="6">
    <source>
        <dbReference type="EMBL" id="MBP1925440.1"/>
    </source>
</evidence>